<dbReference type="EMBL" id="LT962688">
    <property type="protein sequence ID" value="SOR31863.1"/>
    <property type="molecule type" value="Genomic_DNA"/>
</dbReference>
<dbReference type="Proteomes" id="UP000233769">
    <property type="component" value="Chromosome tk0001"/>
</dbReference>
<evidence type="ECO:0000256" key="1">
    <source>
        <dbReference type="SAM" id="MobiDB-lite"/>
    </source>
</evidence>
<accession>A0A2N9AX25</accession>
<proteinExistence type="predicted"/>
<name>A0A2N9AX25_METEX</name>
<protein>
    <submittedName>
        <fullName evidence="2">Uncharacterized protein</fullName>
    </submittedName>
</protein>
<sequence length="27" mass="2750">MAQVKLRPGARAAFGPGWGAPGTPLKD</sequence>
<dbReference type="AlphaFoldDB" id="A0A2N9AX25"/>
<feature type="region of interest" description="Disordered" evidence="1">
    <location>
        <begin position="1"/>
        <end position="27"/>
    </location>
</feature>
<organism evidence="2 3">
    <name type="scientific">Methylorubrum extorquens</name>
    <name type="common">Methylobacterium dichloromethanicum</name>
    <name type="synonym">Methylobacterium extorquens</name>
    <dbReference type="NCBI Taxonomy" id="408"/>
    <lineage>
        <taxon>Bacteria</taxon>
        <taxon>Pseudomonadati</taxon>
        <taxon>Pseudomonadota</taxon>
        <taxon>Alphaproteobacteria</taxon>
        <taxon>Hyphomicrobiales</taxon>
        <taxon>Methylobacteriaceae</taxon>
        <taxon>Methylorubrum</taxon>
    </lineage>
</organism>
<evidence type="ECO:0000313" key="2">
    <source>
        <dbReference type="EMBL" id="SOR31863.1"/>
    </source>
</evidence>
<gene>
    <name evidence="2" type="ORF">TK0001_5287</name>
</gene>
<evidence type="ECO:0000313" key="3">
    <source>
        <dbReference type="Proteomes" id="UP000233769"/>
    </source>
</evidence>
<reference evidence="3" key="1">
    <citation type="submission" date="2017-10" db="EMBL/GenBank/DDBJ databases">
        <authorList>
            <person name="Regsiter A."/>
            <person name="William W."/>
        </authorList>
    </citation>
    <scope>NUCLEOTIDE SEQUENCE [LARGE SCALE GENOMIC DNA]</scope>
</reference>